<comment type="subcellular location">
    <subcellularLocation>
        <location evidence="1">Endoplasmic reticulum membrane</location>
        <topology evidence="1">Single-pass type I membrane protein</topology>
    </subcellularLocation>
</comment>
<evidence type="ECO:0000256" key="7">
    <source>
        <dbReference type="ARBA" id="ARBA00022729"/>
    </source>
</evidence>
<gene>
    <name evidence="14" type="ORF">GPUH_LOCUS13880</name>
</gene>
<comment type="similarity">
    <text evidence="2">Belongs to the SARAF family.</text>
</comment>
<keyword evidence="12" id="KW-0472">Membrane</keyword>
<keyword evidence="7" id="KW-0732">Signal</keyword>
<keyword evidence="10" id="KW-1133">Transmembrane helix</keyword>
<dbReference type="Pfam" id="PF06682">
    <property type="entry name" value="SARAF"/>
    <property type="match status" value="1"/>
</dbReference>
<evidence type="ECO:0000313" key="14">
    <source>
        <dbReference type="EMBL" id="VDN23166.1"/>
    </source>
</evidence>
<dbReference type="AlphaFoldDB" id="A0A183DYT9"/>
<evidence type="ECO:0000256" key="8">
    <source>
        <dbReference type="ARBA" id="ARBA00022824"/>
    </source>
</evidence>
<dbReference type="PANTHER" id="PTHR15929">
    <property type="entry name" value="STORE-OPERATED CALCIUM ENTRY-ASSOCIATED REGULATORY FACTOR"/>
    <property type="match status" value="1"/>
</dbReference>
<dbReference type="WBParaSite" id="GPUH_0001389501-mRNA-1">
    <property type="protein sequence ID" value="GPUH_0001389501-mRNA-1"/>
    <property type="gene ID" value="GPUH_0001389501"/>
</dbReference>
<evidence type="ECO:0000256" key="2">
    <source>
        <dbReference type="ARBA" id="ARBA00006833"/>
    </source>
</evidence>
<evidence type="ECO:0000256" key="6">
    <source>
        <dbReference type="ARBA" id="ARBA00022692"/>
    </source>
</evidence>
<evidence type="ECO:0000256" key="1">
    <source>
        <dbReference type="ARBA" id="ARBA00004115"/>
    </source>
</evidence>
<evidence type="ECO:0000256" key="4">
    <source>
        <dbReference type="ARBA" id="ARBA00022448"/>
    </source>
</evidence>
<evidence type="ECO:0000313" key="15">
    <source>
        <dbReference type="Proteomes" id="UP000271098"/>
    </source>
</evidence>
<accession>A0A183DYT9</accession>
<keyword evidence="8" id="KW-0256">Endoplasmic reticulum</keyword>
<reference evidence="14 15" key="2">
    <citation type="submission" date="2018-11" db="EMBL/GenBank/DDBJ databases">
        <authorList>
            <consortium name="Pathogen Informatics"/>
        </authorList>
    </citation>
    <scope>NUCLEOTIDE SEQUENCE [LARGE SCALE GENOMIC DNA]</scope>
</reference>
<keyword evidence="11" id="KW-0406">Ion transport</keyword>
<dbReference type="PANTHER" id="PTHR15929:SF0">
    <property type="entry name" value="STORE-OPERATED CALCIUM ENTRY-ASSOCIATED REGULATORY FACTOR"/>
    <property type="match status" value="1"/>
</dbReference>
<reference evidence="16" key="1">
    <citation type="submission" date="2016-06" db="UniProtKB">
        <authorList>
            <consortium name="WormBaseParasite"/>
        </authorList>
    </citation>
    <scope>IDENTIFICATION</scope>
</reference>
<name>A0A183DYT9_9BILA</name>
<evidence type="ECO:0000313" key="16">
    <source>
        <dbReference type="WBParaSite" id="GPUH_0001389501-mRNA-1"/>
    </source>
</evidence>
<dbReference type="OrthoDB" id="20303at2759"/>
<keyword evidence="4" id="KW-0813">Transport</keyword>
<evidence type="ECO:0000256" key="12">
    <source>
        <dbReference type="ARBA" id="ARBA00023136"/>
    </source>
</evidence>
<protein>
    <recommendedName>
        <fullName evidence="3">Store-operated calcium entry-associated regulatory factor</fullName>
    </recommendedName>
    <alternativeName>
        <fullName evidence="13">Transmembrane protein 66</fullName>
    </alternativeName>
</protein>
<proteinExistence type="inferred from homology"/>
<dbReference type="GO" id="GO:2001256">
    <property type="term" value="P:regulation of store-operated calcium entry"/>
    <property type="evidence" value="ECO:0007669"/>
    <property type="project" value="InterPro"/>
</dbReference>
<dbReference type="Proteomes" id="UP000271098">
    <property type="component" value="Unassembled WGS sequence"/>
</dbReference>
<dbReference type="GO" id="GO:0005789">
    <property type="term" value="C:endoplasmic reticulum membrane"/>
    <property type="evidence" value="ECO:0007669"/>
    <property type="project" value="UniProtKB-SubCell"/>
</dbReference>
<organism evidence="16">
    <name type="scientific">Gongylonema pulchrum</name>
    <dbReference type="NCBI Taxonomy" id="637853"/>
    <lineage>
        <taxon>Eukaryota</taxon>
        <taxon>Metazoa</taxon>
        <taxon>Ecdysozoa</taxon>
        <taxon>Nematoda</taxon>
        <taxon>Chromadorea</taxon>
        <taxon>Rhabditida</taxon>
        <taxon>Spirurina</taxon>
        <taxon>Spiruromorpha</taxon>
        <taxon>Spiruroidea</taxon>
        <taxon>Gongylonematidae</taxon>
        <taxon>Gongylonema</taxon>
    </lineage>
</organism>
<evidence type="ECO:0000256" key="10">
    <source>
        <dbReference type="ARBA" id="ARBA00022989"/>
    </source>
</evidence>
<dbReference type="GO" id="GO:0006816">
    <property type="term" value="P:calcium ion transport"/>
    <property type="evidence" value="ECO:0007669"/>
    <property type="project" value="UniProtKB-KW"/>
</dbReference>
<dbReference type="InterPro" id="IPR009567">
    <property type="entry name" value="SARAF"/>
</dbReference>
<keyword evidence="15" id="KW-1185">Reference proteome</keyword>
<sequence length="80" mass="9176">MMLHFFIGCTNKVRLTDVTTLTLHQGQYTTGRRSPSIPQIQCVVQCYNRGFDGLDVQWECKAEMSDEYEFGKVTGIHCQI</sequence>
<evidence type="ECO:0000256" key="9">
    <source>
        <dbReference type="ARBA" id="ARBA00022837"/>
    </source>
</evidence>
<keyword evidence="9" id="KW-0106">Calcium</keyword>
<evidence type="ECO:0000256" key="5">
    <source>
        <dbReference type="ARBA" id="ARBA00022568"/>
    </source>
</evidence>
<evidence type="ECO:0000256" key="11">
    <source>
        <dbReference type="ARBA" id="ARBA00023065"/>
    </source>
</evidence>
<keyword evidence="6" id="KW-0812">Transmembrane</keyword>
<evidence type="ECO:0000256" key="13">
    <source>
        <dbReference type="ARBA" id="ARBA00031116"/>
    </source>
</evidence>
<dbReference type="EMBL" id="UYRT01080671">
    <property type="protein sequence ID" value="VDN23166.1"/>
    <property type="molecule type" value="Genomic_DNA"/>
</dbReference>
<evidence type="ECO:0000256" key="3">
    <source>
        <dbReference type="ARBA" id="ARBA00016584"/>
    </source>
</evidence>
<keyword evidence="5" id="KW-0109">Calcium transport</keyword>